<dbReference type="GO" id="GO:0005886">
    <property type="term" value="C:plasma membrane"/>
    <property type="evidence" value="ECO:0007669"/>
    <property type="project" value="UniProtKB-SubCell"/>
</dbReference>
<dbReference type="PANTHER" id="PTHR21716">
    <property type="entry name" value="TRANSMEMBRANE PROTEIN"/>
    <property type="match status" value="1"/>
</dbReference>
<comment type="subcellular location">
    <subcellularLocation>
        <location evidence="1">Cell membrane</location>
        <topology evidence="1">Multi-pass membrane protein</topology>
    </subcellularLocation>
</comment>
<keyword evidence="7 8" id="KW-0472">Membrane</keyword>
<keyword evidence="3" id="KW-0813">Transport</keyword>
<feature type="transmembrane region" description="Helical" evidence="8">
    <location>
        <begin position="190"/>
        <end position="209"/>
    </location>
</feature>
<feature type="transmembrane region" description="Helical" evidence="8">
    <location>
        <begin position="93"/>
        <end position="115"/>
    </location>
</feature>
<name>A0A1M7K225_9FIRM</name>
<dbReference type="EMBL" id="FRCP01000012">
    <property type="protein sequence ID" value="SHM59013.1"/>
    <property type="molecule type" value="Genomic_DNA"/>
</dbReference>
<feature type="transmembrane region" description="Helical" evidence="8">
    <location>
        <begin position="256"/>
        <end position="281"/>
    </location>
</feature>
<dbReference type="PANTHER" id="PTHR21716:SF53">
    <property type="entry name" value="PERMEASE PERM-RELATED"/>
    <property type="match status" value="1"/>
</dbReference>
<dbReference type="RefSeq" id="WP_073288201.1">
    <property type="nucleotide sequence ID" value="NZ_FRCP01000012.1"/>
</dbReference>
<dbReference type="AlphaFoldDB" id="A0A1M7K225"/>
<dbReference type="GO" id="GO:0055085">
    <property type="term" value="P:transmembrane transport"/>
    <property type="evidence" value="ECO:0007669"/>
    <property type="project" value="TreeGrafter"/>
</dbReference>
<keyword evidence="5 8" id="KW-0812">Transmembrane</keyword>
<dbReference type="Pfam" id="PF01594">
    <property type="entry name" value="AI-2E_transport"/>
    <property type="match status" value="1"/>
</dbReference>
<feature type="transmembrane region" description="Helical" evidence="8">
    <location>
        <begin position="52"/>
        <end position="73"/>
    </location>
</feature>
<evidence type="ECO:0000256" key="3">
    <source>
        <dbReference type="ARBA" id="ARBA00022448"/>
    </source>
</evidence>
<evidence type="ECO:0000256" key="7">
    <source>
        <dbReference type="ARBA" id="ARBA00023136"/>
    </source>
</evidence>
<sequence length="409" mass="45553">MKVKDKMNKQYTLVSIYVIVTCIIIYCLSLVAKSAPAIVANLLEILNWILRVMKPILLAFVFAYLTEPIVNFFENHFKNWRIFKKKQNSCRTYAVVTTLVIILLAVTALISMLVYSVTDQVRFASFDDIVVIVTNFINTVNEFVNQIMGKLESLNIQSAELNSYIKEATTFLMNGLKGFGNSILGSVTNISGYLTTFIFALIIGIYFLIDGAMIKNYISKVSRALLSTKFNKHARQFIRDADTVFSGYLKGQLTDVLVMMVLISVALSVIGVKFSIVIGVLAGLCNLIPYFGPFVAYAGTIIVCLINTDYKRMIMGVIALFIIQTIDGNIIGPKLLSHSIEIHPLLVIIFLIFGSAVGGFLGMILAVPVGALIKVLFVRFIDYRLELKDQEEREAQEVIKAASSVKRSK</sequence>
<feature type="transmembrane region" description="Helical" evidence="8">
    <location>
        <begin position="12"/>
        <end position="32"/>
    </location>
</feature>
<feature type="transmembrane region" description="Helical" evidence="8">
    <location>
        <begin position="344"/>
        <end position="377"/>
    </location>
</feature>
<dbReference type="InterPro" id="IPR002549">
    <property type="entry name" value="AI-2E-like"/>
</dbReference>
<dbReference type="OrthoDB" id="9793390at2"/>
<gene>
    <name evidence="9" type="ORF">SAMN02746066_02540</name>
</gene>
<dbReference type="Proteomes" id="UP000184038">
    <property type="component" value="Unassembled WGS sequence"/>
</dbReference>
<evidence type="ECO:0000256" key="5">
    <source>
        <dbReference type="ARBA" id="ARBA00022692"/>
    </source>
</evidence>
<comment type="similarity">
    <text evidence="2">Belongs to the autoinducer-2 exporter (AI-2E) (TC 2.A.86) family.</text>
</comment>
<evidence type="ECO:0000256" key="6">
    <source>
        <dbReference type="ARBA" id="ARBA00022989"/>
    </source>
</evidence>
<keyword evidence="6 8" id="KW-1133">Transmembrane helix</keyword>
<evidence type="ECO:0000256" key="1">
    <source>
        <dbReference type="ARBA" id="ARBA00004651"/>
    </source>
</evidence>
<dbReference type="STRING" id="1120996.SAMN02746066_02540"/>
<feature type="transmembrane region" description="Helical" evidence="8">
    <location>
        <begin position="313"/>
        <end position="332"/>
    </location>
</feature>
<feature type="transmembrane region" description="Helical" evidence="8">
    <location>
        <begin position="287"/>
        <end position="306"/>
    </location>
</feature>
<protein>
    <submittedName>
        <fullName evidence="9">Predicted PurR-regulated permease PerM</fullName>
    </submittedName>
</protein>
<reference evidence="9 10" key="1">
    <citation type="submission" date="2016-11" db="EMBL/GenBank/DDBJ databases">
        <authorList>
            <person name="Jaros S."/>
            <person name="Januszkiewicz K."/>
            <person name="Wedrychowicz H."/>
        </authorList>
    </citation>
    <scope>NUCLEOTIDE SEQUENCE [LARGE SCALE GENOMIC DNA]</scope>
    <source>
        <strain evidence="9 10">DSM 15930</strain>
    </source>
</reference>
<evidence type="ECO:0000256" key="8">
    <source>
        <dbReference type="SAM" id="Phobius"/>
    </source>
</evidence>
<accession>A0A1M7K225</accession>
<keyword evidence="10" id="KW-1185">Reference proteome</keyword>
<proteinExistence type="inferred from homology"/>
<evidence type="ECO:0000313" key="10">
    <source>
        <dbReference type="Proteomes" id="UP000184038"/>
    </source>
</evidence>
<keyword evidence="4" id="KW-1003">Cell membrane</keyword>
<organism evidence="9 10">
    <name type="scientific">Anaerosporobacter mobilis DSM 15930</name>
    <dbReference type="NCBI Taxonomy" id="1120996"/>
    <lineage>
        <taxon>Bacteria</taxon>
        <taxon>Bacillati</taxon>
        <taxon>Bacillota</taxon>
        <taxon>Clostridia</taxon>
        <taxon>Lachnospirales</taxon>
        <taxon>Lachnospiraceae</taxon>
        <taxon>Anaerosporobacter</taxon>
    </lineage>
</organism>
<evidence type="ECO:0000256" key="2">
    <source>
        <dbReference type="ARBA" id="ARBA00009773"/>
    </source>
</evidence>
<evidence type="ECO:0000313" key="9">
    <source>
        <dbReference type="EMBL" id="SHM59013.1"/>
    </source>
</evidence>
<evidence type="ECO:0000256" key="4">
    <source>
        <dbReference type="ARBA" id="ARBA00022475"/>
    </source>
</evidence>